<dbReference type="PRINTS" id="PR00719">
    <property type="entry name" value="LMWPTPASE"/>
</dbReference>
<name>A0A495IJI4_9MICO</name>
<dbReference type="OrthoDB" id="9784339at2"/>
<dbReference type="InterPro" id="IPR017867">
    <property type="entry name" value="Tyr_phospatase_low_mol_wt"/>
</dbReference>
<keyword evidence="2" id="KW-0378">Hydrolase</keyword>
<evidence type="ECO:0000256" key="4">
    <source>
        <dbReference type="PIRSR" id="PIRSR617867-1"/>
    </source>
</evidence>
<proteinExistence type="inferred from homology"/>
<dbReference type="Pfam" id="PF01451">
    <property type="entry name" value="LMWPc"/>
    <property type="match status" value="1"/>
</dbReference>
<feature type="active site" evidence="4">
    <location>
        <position position="19"/>
    </location>
</feature>
<comment type="caution">
    <text evidence="6">The sequence shown here is derived from an EMBL/GenBank/DDBJ whole genome shotgun (WGS) entry which is preliminary data.</text>
</comment>
<dbReference type="EMBL" id="RBKS01000001">
    <property type="protein sequence ID" value="RKR76127.1"/>
    <property type="molecule type" value="Genomic_DNA"/>
</dbReference>
<feature type="domain" description="Phosphotyrosine protein phosphatase I" evidence="5">
    <location>
        <begin position="7"/>
        <end position="185"/>
    </location>
</feature>
<evidence type="ECO:0000256" key="2">
    <source>
        <dbReference type="ARBA" id="ARBA00022801"/>
    </source>
</evidence>
<protein>
    <submittedName>
        <fullName evidence="6">Protein-tyrosine phosphatase</fullName>
    </submittedName>
</protein>
<dbReference type="GO" id="GO:0004725">
    <property type="term" value="F:protein tyrosine phosphatase activity"/>
    <property type="evidence" value="ECO:0007669"/>
    <property type="project" value="InterPro"/>
</dbReference>
<accession>A0A495IJI4</accession>
<dbReference type="SMART" id="SM00226">
    <property type="entry name" value="LMWPc"/>
    <property type="match status" value="1"/>
</dbReference>
<dbReference type="InterPro" id="IPR036196">
    <property type="entry name" value="Ptyr_pPase_sf"/>
</dbReference>
<feature type="active site" description="Nucleophile" evidence="4">
    <location>
        <position position="13"/>
    </location>
</feature>
<evidence type="ECO:0000256" key="3">
    <source>
        <dbReference type="ARBA" id="ARBA00022912"/>
    </source>
</evidence>
<evidence type="ECO:0000256" key="1">
    <source>
        <dbReference type="ARBA" id="ARBA00011063"/>
    </source>
</evidence>
<keyword evidence="7" id="KW-1185">Reference proteome</keyword>
<sequence length="204" mass="21304">MTTGRPAGVLFVCTGNLCRSPLAEASSRARGDTRGVLTFASAGTRADDGHPAAAQSEAAARRIGLSLAGHATRRLTNRSAAAADLVLTMSFDQRRQVVQLAPAATRRTFTLPEFARLIRFSTSAGVPVADSVQALVSVTSSLRGLVPALPDPESDEVPDPFGRSDAAFDQAIDRIESALAVTIPALVSAARARPRIPLSESRAS</sequence>
<dbReference type="InterPro" id="IPR023485">
    <property type="entry name" value="Ptyr_pPase"/>
</dbReference>
<dbReference type="InterPro" id="IPR050438">
    <property type="entry name" value="LMW_PTPase"/>
</dbReference>
<dbReference type="AlphaFoldDB" id="A0A495IJI4"/>
<dbReference type="PANTHER" id="PTHR11717">
    <property type="entry name" value="LOW MOLECULAR WEIGHT PROTEIN TYROSINE PHOSPHATASE"/>
    <property type="match status" value="1"/>
</dbReference>
<reference evidence="6 7" key="1">
    <citation type="submission" date="2018-10" db="EMBL/GenBank/DDBJ databases">
        <title>Sequencing the genomes of 1000 actinobacteria strains.</title>
        <authorList>
            <person name="Klenk H.-P."/>
        </authorList>
    </citation>
    <scope>NUCLEOTIDE SEQUENCE [LARGE SCALE GENOMIC DNA]</scope>
    <source>
        <strain evidence="6 7">DSM 17894</strain>
    </source>
</reference>
<dbReference type="Gene3D" id="3.40.50.2300">
    <property type="match status" value="1"/>
</dbReference>
<dbReference type="RefSeq" id="WP_121371081.1">
    <property type="nucleotide sequence ID" value="NZ_RBKS01000001.1"/>
</dbReference>
<evidence type="ECO:0000313" key="6">
    <source>
        <dbReference type="EMBL" id="RKR76127.1"/>
    </source>
</evidence>
<dbReference type="Proteomes" id="UP000280008">
    <property type="component" value="Unassembled WGS sequence"/>
</dbReference>
<evidence type="ECO:0000313" key="7">
    <source>
        <dbReference type="Proteomes" id="UP000280008"/>
    </source>
</evidence>
<dbReference type="SUPFAM" id="SSF52788">
    <property type="entry name" value="Phosphotyrosine protein phosphatases I"/>
    <property type="match status" value="1"/>
</dbReference>
<comment type="similarity">
    <text evidence="1">Belongs to the low molecular weight phosphotyrosine protein phosphatase family.</text>
</comment>
<dbReference type="PANTHER" id="PTHR11717:SF31">
    <property type="entry name" value="LOW MOLECULAR WEIGHT PROTEIN-TYROSINE-PHOSPHATASE ETP-RELATED"/>
    <property type="match status" value="1"/>
</dbReference>
<evidence type="ECO:0000259" key="5">
    <source>
        <dbReference type="SMART" id="SM00226"/>
    </source>
</evidence>
<keyword evidence="3" id="KW-0904">Protein phosphatase</keyword>
<gene>
    <name evidence="6" type="ORF">C8E83_3292</name>
</gene>
<organism evidence="6 7">
    <name type="scientific">Frondihabitans australicus</name>
    <dbReference type="NCBI Taxonomy" id="386892"/>
    <lineage>
        <taxon>Bacteria</taxon>
        <taxon>Bacillati</taxon>
        <taxon>Actinomycetota</taxon>
        <taxon>Actinomycetes</taxon>
        <taxon>Micrococcales</taxon>
        <taxon>Microbacteriaceae</taxon>
        <taxon>Frondihabitans</taxon>
    </lineage>
</organism>